<evidence type="ECO:0000256" key="1">
    <source>
        <dbReference type="SAM" id="MobiDB-lite"/>
    </source>
</evidence>
<proteinExistence type="predicted"/>
<reference evidence="3" key="1">
    <citation type="submission" date="2021-01" db="EMBL/GenBank/DDBJ databases">
        <title>Whole genome shotgun sequence of Rugosimonospora africana NBRC 104875.</title>
        <authorList>
            <person name="Komaki H."/>
            <person name="Tamura T."/>
        </authorList>
    </citation>
    <scope>NUCLEOTIDE SEQUENCE</scope>
    <source>
        <strain evidence="3">NBRC 104875</strain>
    </source>
</reference>
<dbReference type="InterPro" id="IPR019681">
    <property type="entry name" value="DUF2530"/>
</dbReference>
<evidence type="ECO:0000256" key="2">
    <source>
        <dbReference type="SAM" id="Phobius"/>
    </source>
</evidence>
<dbReference type="EMBL" id="BONZ01000056">
    <property type="protein sequence ID" value="GIH17601.1"/>
    <property type="molecule type" value="Genomic_DNA"/>
</dbReference>
<dbReference type="AlphaFoldDB" id="A0A8J3QZR6"/>
<keyword evidence="2" id="KW-1133">Transmembrane helix</keyword>
<organism evidence="3 4">
    <name type="scientific">Rugosimonospora africana</name>
    <dbReference type="NCBI Taxonomy" id="556532"/>
    <lineage>
        <taxon>Bacteria</taxon>
        <taxon>Bacillati</taxon>
        <taxon>Actinomycetota</taxon>
        <taxon>Actinomycetes</taxon>
        <taxon>Micromonosporales</taxon>
        <taxon>Micromonosporaceae</taxon>
        <taxon>Rugosimonospora</taxon>
    </lineage>
</organism>
<feature type="transmembrane region" description="Helical" evidence="2">
    <location>
        <begin position="50"/>
        <end position="71"/>
    </location>
</feature>
<keyword evidence="2" id="KW-0472">Membrane</keyword>
<evidence type="ECO:0008006" key="5">
    <source>
        <dbReference type="Google" id="ProtNLM"/>
    </source>
</evidence>
<dbReference type="Proteomes" id="UP000642748">
    <property type="component" value="Unassembled WGS sequence"/>
</dbReference>
<sequence>MAPDTASVPQRRNPVRPARFEPSQRKVGQATYAAGVDVEKPTVQPLDPPMIPFAVIGTAIWVVLGLVLLPFRGWLHDHGHTNWLWTCLAGALLGIMPGLYLMIRHDRHRQVRRLRARQAETRVDEQ</sequence>
<evidence type="ECO:0000313" key="4">
    <source>
        <dbReference type="Proteomes" id="UP000642748"/>
    </source>
</evidence>
<keyword evidence="4" id="KW-1185">Reference proteome</keyword>
<dbReference type="Pfam" id="PF10745">
    <property type="entry name" value="DUF2530"/>
    <property type="match status" value="1"/>
</dbReference>
<protein>
    <recommendedName>
        <fullName evidence="5">DUF2530 domain-containing protein</fullName>
    </recommendedName>
</protein>
<feature type="transmembrane region" description="Helical" evidence="2">
    <location>
        <begin position="83"/>
        <end position="103"/>
    </location>
</feature>
<name>A0A8J3QZR6_9ACTN</name>
<comment type="caution">
    <text evidence="3">The sequence shown here is derived from an EMBL/GenBank/DDBJ whole genome shotgun (WGS) entry which is preliminary data.</text>
</comment>
<evidence type="ECO:0000313" key="3">
    <source>
        <dbReference type="EMBL" id="GIH17601.1"/>
    </source>
</evidence>
<keyword evidence="2" id="KW-0812">Transmembrane</keyword>
<feature type="region of interest" description="Disordered" evidence="1">
    <location>
        <begin position="1"/>
        <end position="28"/>
    </location>
</feature>
<accession>A0A8J3QZR6</accession>
<gene>
    <name evidence="3" type="ORF">Raf01_57730</name>
</gene>